<dbReference type="SUPFAM" id="SSF53098">
    <property type="entry name" value="Ribonuclease H-like"/>
    <property type="match status" value="1"/>
</dbReference>
<dbReference type="Proteomes" id="UP000265515">
    <property type="component" value="Unassembled WGS sequence"/>
</dbReference>
<feature type="compositionally biased region" description="Acidic residues" evidence="1">
    <location>
        <begin position="685"/>
        <end position="701"/>
    </location>
</feature>
<dbReference type="OrthoDB" id="1712654at2759"/>
<feature type="domain" description="DUF659" evidence="2">
    <location>
        <begin position="148"/>
        <end position="303"/>
    </location>
</feature>
<sequence length="878" mass="98296">MIQLYRLENNITVGVDQTPKTDTARAAKPDTLGEFMQPPTAPGREEVSGGGDWTGGVTDNQGTMREGGETPAVPSGDGSVTGRGTGVFKQASIRRWTENSSQQRLDIAWGMHLYEHGAPFNYVIGEKTYELHELYLELGEKRQRVKMPNRMQMATVVLDIAYERTQEAMKPLMECWDINGCTLIIDGSTDRKFRPVMNFIAAGESGAVMLKVVDMSKRKKNAVSLAKLWEGVIREIGVQRVNALCTDNAEVNKHAAITLRRRTDNNISRIPWVSCAAHCLNLLLKGICEEPWVQELHKRGKTIVKCIENHHKTAQLFDCSEMERSRTLTMPMEVHFASVYMMLERLLDRRKVLKAMMKEGWLNIKWAARKKRERAETVYRTVRSDEWWEEVEAAVDVMTPVYDLLRQMDKSGTAPYQLWGFEEALVKKMRTIASISAERQKAIAKKVRRRCKMMRQPVHALNFLLNPAKRDPRWMHDPKSPLVQNAMKFLLSQCSEGATWGCKEHLHLWKSLKTFHKEPEGNSSRPLKDYDSLWTDFAKFDSDLENHTALDWWSCHGKSHDKLQHIAVRVTVMWSTATPCERNWSTLDLVHEKRRNQLSNAPPPLVDPDIVADDGEMSAEEVARRLRLRKTSSARVPKVGKVDESSDTDNSDDGEDLVWRGKGKKRKDVECLDGACHQEGKAEVEEVDDDGDSHEEDEVEEIGTAAFALLAPSDSDEDSDDDPSEDDMTLRQDAVDAVPTLTASGPSTAVGEATGALHAAPSMEEITTAVGATASAEKTGDDSGPTHQQAKNLLADPLGEEELGEGEAPAKRSEVAQVYKRRQQSAASVPPPVLPSELEFPPLVASVQHDNLEMSTMGRKRKVVEPNRSSIKTKEGSG</sequence>
<gene>
    <name evidence="3" type="ORF">CBR_g37937</name>
</gene>
<dbReference type="PANTHER" id="PTHR32166:SF123">
    <property type="entry name" value="BED-TYPE DOMAIN-CONTAINING PROTEIN"/>
    <property type="match status" value="1"/>
</dbReference>
<feature type="region of interest" description="Disordered" evidence="1">
    <location>
        <begin position="853"/>
        <end position="878"/>
    </location>
</feature>
<evidence type="ECO:0000313" key="3">
    <source>
        <dbReference type="EMBL" id="GBG84062.1"/>
    </source>
</evidence>
<accession>A0A388LPC6</accession>
<keyword evidence="4" id="KW-1185">Reference proteome</keyword>
<evidence type="ECO:0000313" key="4">
    <source>
        <dbReference type="Proteomes" id="UP000265515"/>
    </source>
</evidence>
<evidence type="ECO:0000259" key="2">
    <source>
        <dbReference type="Pfam" id="PF04937"/>
    </source>
</evidence>
<organism evidence="3 4">
    <name type="scientific">Chara braunii</name>
    <name type="common">Braun's stonewort</name>
    <dbReference type="NCBI Taxonomy" id="69332"/>
    <lineage>
        <taxon>Eukaryota</taxon>
        <taxon>Viridiplantae</taxon>
        <taxon>Streptophyta</taxon>
        <taxon>Charophyceae</taxon>
        <taxon>Charales</taxon>
        <taxon>Characeae</taxon>
        <taxon>Chara</taxon>
    </lineage>
</organism>
<dbReference type="InterPro" id="IPR012337">
    <property type="entry name" value="RNaseH-like_sf"/>
</dbReference>
<proteinExistence type="predicted"/>
<reference evidence="3 4" key="1">
    <citation type="journal article" date="2018" name="Cell">
        <title>The Chara Genome: Secondary Complexity and Implications for Plant Terrestrialization.</title>
        <authorList>
            <person name="Nishiyama T."/>
            <person name="Sakayama H."/>
            <person name="Vries J.D."/>
            <person name="Buschmann H."/>
            <person name="Saint-Marcoux D."/>
            <person name="Ullrich K.K."/>
            <person name="Haas F.B."/>
            <person name="Vanderstraeten L."/>
            <person name="Becker D."/>
            <person name="Lang D."/>
            <person name="Vosolsobe S."/>
            <person name="Rombauts S."/>
            <person name="Wilhelmsson P.K.I."/>
            <person name="Janitza P."/>
            <person name="Kern R."/>
            <person name="Heyl A."/>
            <person name="Rumpler F."/>
            <person name="Villalobos L.I.A.C."/>
            <person name="Clay J.M."/>
            <person name="Skokan R."/>
            <person name="Toyoda A."/>
            <person name="Suzuki Y."/>
            <person name="Kagoshima H."/>
            <person name="Schijlen E."/>
            <person name="Tajeshwar N."/>
            <person name="Catarino B."/>
            <person name="Hetherington A.J."/>
            <person name="Saltykova A."/>
            <person name="Bonnot C."/>
            <person name="Breuninger H."/>
            <person name="Symeonidi A."/>
            <person name="Radhakrishnan G.V."/>
            <person name="Van Nieuwerburgh F."/>
            <person name="Deforce D."/>
            <person name="Chang C."/>
            <person name="Karol K.G."/>
            <person name="Hedrich R."/>
            <person name="Ulvskov P."/>
            <person name="Glockner G."/>
            <person name="Delwiche C.F."/>
            <person name="Petrasek J."/>
            <person name="Van de Peer Y."/>
            <person name="Friml J."/>
            <person name="Beilby M."/>
            <person name="Dolan L."/>
            <person name="Kohara Y."/>
            <person name="Sugano S."/>
            <person name="Fujiyama A."/>
            <person name="Delaux P.-M."/>
            <person name="Quint M."/>
            <person name="TheiBen G."/>
            <person name="Hagemann M."/>
            <person name="Harholt J."/>
            <person name="Dunand C."/>
            <person name="Zachgo S."/>
            <person name="Langdale J."/>
            <person name="Maumus F."/>
            <person name="Straeten D.V.D."/>
            <person name="Gould S.B."/>
            <person name="Rensing S.A."/>
        </authorList>
    </citation>
    <scope>NUCLEOTIDE SEQUENCE [LARGE SCALE GENOMIC DNA]</scope>
    <source>
        <strain evidence="3 4">S276</strain>
    </source>
</reference>
<feature type="compositionally biased region" description="Acidic residues" evidence="1">
    <location>
        <begin position="714"/>
        <end position="727"/>
    </location>
</feature>
<dbReference type="EMBL" id="BFEA01000462">
    <property type="protein sequence ID" value="GBG84062.1"/>
    <property type="molecule type" value="Genomic_DNA"/>
</dbReference>
<dbReference type="PANTHER" id="PTHR32166">
    <property type="entry name" value="OSJNBA0013A04.12 PROTEIN"/>
    <property type="match status" value="1"/>
</dbReference>
<feature type="compositionally biased region" description="Acidic residues" evidence="1">
    <location>
        <begin position="645"/>
        <end position="656"/>
    </location>
</feature>
<evidence type="ECO:0000256" key="1">
    <source>
        <dbReference type="SAM" id="MobiDB-lite"/>
    </source>
</evidence>
<dbReference type="Gramene" id="GBG84062">
    <property type="protein sequence ID" value="GBG84062"/>
    <property type="gene ID" value="CBR_g37937"/>
</dbReference>
<feature type="region of interest" description="Disordered" evidence="1">
    <location>
        <begin position="680"/>
        <end position="790"/>
    </location>
</feature>
<dbReference type="AlphaFoldDB" id="A0A388LPC6"/>
<comment type="caution">
    <text evidence="3">The sequence shown here is derived from an EMBL/GenBank/DDBJ whole genome shotgun (WGS) entry which is preliminary data.</text>
</comment>
<name>A0A388LPC6_CHABU</name>
<feature type="region of interest" description="Disordered" evidence="1">
    <location>
        <begin position="16"/>
        <end position="84"/>
    </location>
</feature>
<feature type="region of interest" description="Disordered" evidence="1">
    <location>
        <begin position="633"/>
        <end position="658"/>
    </location>
</feature>
<dbReference type="InterPro" id="IPR007021">
    <property type="entry name" value="DUF659"/>
</dbReference>
<dbReference type="Pfam" id="PF04937">
    <property type="entry name" value="DUF659"/>
    <property type="match status" value="1"/>
</dbReference>
<protein>
    <recommendedName>
        <fullName evidence="2">DUF659 domain-containing protein</fullName>
    </recommendedName>
</protein>